<keyword evidence="3" id="KW-0326">Glycosidase</keyword>
<dbReference type="Gene3D" id="2.60.120.260">
    <property type="entry name" value="Galactose-binding domain-like"/>
    <property type="match status" value="2"/>
</dbReference>
<dbReference type="RefSeq" id="WP_303491153.1">
    <property type="nucleotide sequence ID" value="NZ_JAUOPB010000002.1"/>
</dbReference>
<evidence type="ECO:0000313" key="6">
    <source>
        <dbReference type="EMBL" id="MDO6421617.1"/>
    </source>
</evidence>
<dbReference type="InterPro" id="IPR008979">
    <property type="entry name" value="Galactose-bd-like_sf"/>
</dbReference>
<comment type="caution">
    <text evidence="6">The sequence shown here is derived from an EMBL/GenBank/DDBJ whole genome shotgun (WGS) entry which is preliminary data.</text>
</comment>
<evidence type="ECO:0000313" key="7">
    <source>
        <dbReference type="Proteomes" id="UP001169760"/>
    </source>
</evidence>
<dbReference type="GO" id="GO:0008422">
    <property type="term" value="F:beta-glucosidase activity"/>
    <property type="evidence" value="ECO:0007669"/>
    <property type="project" value="TreeGrafter"/>
</dbReference>
<name>A0AAW7X4Z8_9GAMM</name>
<dbReference type="PROSITE" id="PS51175">
    <property type="entry name" value="CBM6"/>
    <property type="match status" value="2"/>
</dbReference>
<keyword evidence="1 4" id="KW-0732">Signal</keyword>
<sequence>MKNVRDTFKYPYMKLKKVWRGFAALCMVCCSLDAVAQIAIQAESAVVNNGMSFENTTDIGGGENAGWIDAGDYLNFNVNIAASGMFRVDYRVASPNNSGQVILGEGGVDLAPAVPIPNTDGWQNWTTISNEVYLEAGNHTLVIYAASGGWNINWFELHAINNNPPPTGRLPMIRQQGKYWAVNGEPISLRGINLGNWLQLEFWMMGGAIANNNGNIDDQCTLEATLDNRFGYAERERLMDVFRDNWMTDRDWDNIAALGFNVVRLPFPHNLIEDENNPYTLRADAWQYLDKAIAKAAERGMYTILDLHGAAGSQGWEHHSGCSNRNWYWNGGNGQNAAHYQDRTHWLWDMIAQRYAGNGDVAAYGLLNEPWGTDASTLGNNLASLYNTVRGKDGEHIVIMHGHTSGISSFPMPGNDVAYEMHFYPGFWGWRDNDDHTTVHSEWLHCMAGTGGNVCDWDTQINARQNPFLVGEFQPWTTLGANGGELTRKSFDIYNSYGWAATAWSYKTTSKEGHSGDGNNGWPWGVYTNTSAMNGINISTASASQIENWFAQFGAQNLVGHGDIQYWMNYQPTAGSGSIEAEHFKAHYGAHMEVTQDPQGGDFNAGYLDSGDWMIYDVSVPHAGYYQIQYRVASPNGGTINASINMSTNFGNTPVPNTGGWQTWQTINGPTIYLDAGKHDLSLYVVDGGWNINWWRLVAR</sequence>
<reference evidence="6" key="1">
    <citation type="submission" date="2023-07" db="EMBL/GenBank/DDBJ databases">
        <title>Genome content predicts the carbon catabolic preferences of heterotrophic bacteria.</title>
        <authorList>
            <person name="Gralka M."/>
        </authorList>
    </citation>
    <scope>NUCLEOTIDE SEQUENCE</scope>
    <source>
        <strain evidence="6">I3M17_2</strain>
    </source>
</reference>
<dbReference type="GO" id="GO:0009251">
    <property type="term" value="P:glucan catabolic process"/>
    <property type="evidence" value="ECO:0007669"/>
    <property type="project" value="TreeGrafter"/>
</dbReference>
<evidence type="ECO:0000256" key="1">
    <source>
        <dbReference type="ARBA" id="ARBA00022729"/>
    </source>
</evidence>
<feature type="chain" id="PRO_5043835384" evidence="4">
    <location>
        <begin position="37"/>
        <end position="700"/>
    </location>
</feature>
<dbReference type="SUPFAM" id="SSF49785">
    <property type="entry name" value="Galactose-binding domain-like"/>
    <property type="match status" value="2"/>
</dbReference>
<dbReference type="Pfam" id="PF00150">
    <property type="entry name" value="Cellulase"/>
    <property type="match status" value="1"/>
</dbReference>
<dbReference type="GO" id="GO:0030246">
    <property type="term" value="F:carbohydrate binding"/>
    <property type="evidence" value="ECO:0007669"/>
    <property type="project" value="InterPro"/>
</dbReference>
<dbReference type="AlphaFoldDB" id="A0AAW7X4Z8"/>
<evidence type="ECO:0000256" key="3">
    <source>
        <dbReference type="ARBA" id="ARBA00023295"/>
    </source>
</evidence>
<dbReference type="Proteomes" id="UP001169760">
    <property type="component" value="Unassembled WGS sequence"/>
</dbReference>
<accession>A0AAW7X4Z8</accession>
<dbReference type="GO" id="GO:0005576">
    <property type="term" value="C:extracellular region"/>
    <property type="evidence" value="ECO:0007669"/>
    <property type="project" value="TreeGrafter"/>
</dbReference>
<dbReference type="PANTHER" id="PTHR31297:SF13">
    <property type="entry name" value="PUTATIVE-RELATED"/>
    <property type="match status" value="1"/>
</dbReference>
<feature type="domain" description="CBM6" evidence="5">
    <location>
        <begin position="577"/>
        <end position="698"/>
    </location>
</feature>
<proteinExistence type="predicted"/>
<evidence type="ECO:0000259" key="5">
    <source>
        <dbReference type="PROSITE" id="PS51175"/>
    </source>
</evidence>
<dbReference type="GO" id="GO:0009986">
    <property type="term" value="C:cell surface"/>
    <property type="evidence" value="ECO:0007669"/>
    <property type="project" value="TreeGrafter"/>
</dbReference>
<dbReference type="InterPro" id="IPR005084">
    <property type="entry name" value="CBM6"/>
</dbReference>
<evidence type="ECO:0000256" key="2">
    <source>
        <dbReference type="ARBA" id="ARBA00022801"/>
    </source>
</evidence>
<dbReference type="InterPro" id="IPR006584">
    <property type="entry name" value="Cellulose-bd_IV"/>
</dbReference>
<evidence type="ECO:0000256" key="4">
    <source>
        <dbReference type="SAM" id="SignalP"/>
    </source>
</evidence>
<dbReference type="InterPro" id="IPR017853">
    <property type="entry name" value="GH"/>
</dbReference>
<feature type="domain" description="CBM6" evidence="5">
    <location>
        <begin position="38"/>
        <end position="158"/>
    </location>
</feature>
<dbReference type="SUPFAM" id="SSF51445">
    <property type="entry name" value="(Trans)glycosidases"/>
    <property type="match status" value="1"/>
</dbReference>
<protein>
    <submittedName>
        <fullName evidence="6">Carbohydrate-binding protein</fullName>
    </submittedName>
</protein>
<dbReference type="InterPro" id="IPR050386">
    <property type="entry name" value="Glycosyl_hydrolase_5"/>
</dbReference>
<dbReference type="PANTHER" id="PTHR31297">
    <property type="entry name" value="GLUCAN ENDO-1,6-BETA-GLUCOSIDASE B"/>
    <property type="match status" value="1"/>
</dbReference>
<dbReference type="Gene3D" id="3.20.20.80">
    <property type="entry name" value="Glycosidases"/>
    <property type="match status" value="1"/>
</dbReference>
<dbReference type="InterPro" id="IPR001547">
    <property type="entry name" value="Glyco_hydro_5"/>
</dbReference>
<dbReference type="CDD" id="cd04080">
    <property type="entry name" value="CBM6_cellulase-like"/>
    <property type="match status" value="2"/>
</dbReference>
<feature type="signal peptide" evidence="4">
    <location>
        <begin position="1"/>
        <end position="36"/>
    </location>
</feature>
<dbReference type="SMART" id="SM00606">
    <property type="entry name" value="CBD_IV"/>
    <property type="match status" value="2"/>
</dbReference>
<organism evidence="6 7">
    <name type="scientific">Saccharophagus degradans</name>
    <dbReference type="NCBI Taxonomy" id="86304"/>
    <lineage>
        <taxon>Bacteria</taxon>
        <taxon>Pseudomonadati</taxon>
        <taxon>Pseudomonadota</taxon>
        <taxon>Gammaproteobacteria</taxon>
        <taxon>Cellvibrionales</taxon>
        <taxon>Cellvibrionaceae</taxon>
        <taxon>Saccharophagus</taxon>
    </lineage>
</organism>
<dbReference type="Pfam" id="PF03422">
    <property type="entry name" value="CBM_6"/>
    <property type="match status" value="2"/>
</dbReference>
<gene>
    <name evidence="6" type="ORF">Q4521_03945</name>
</gene>
<dbReference type="EMBL" id="JAUOPB010000002">
    <property type="protein sequence ID" value="MDO6421617.1"/>
    <property type="molecule type" value="Genomic_DNA"/>
</dbReference>
<keyword evidence="2" id="KW-0378">Hydrolase</keyword>